<name>A0A240E7I4_9GAMM</name>
<evidence type="ECO:0000256" key="1">
    <source>
        <dbReference type="SAM" id="Coils"/>
    </source>
</evidence>
<evidence type="ECO:0000313" key="4">
    <source>
        <dbReference type="Proteomes" id="UP000219042"/>
    </source>
</evidence>
<evidence type="ECO:0000256" key="2">
    <source>
        <dbReference type="SAM" id="MobiDB-lite"/>
    </source>
</evidence>
<sequence length="288" mass="32715">MASKKSYSDEVWNMLHLVWESSPKITWQALADQVSEKLGREVPASSVIRRRAISEGWKKNISSLVGKDAQSLNDEIEKQGGHKNSHDNDPVKSDTSKNDSECQNDIKNDNQKSKKSKTKDNDIIVFDKESAGREKLIHDIKERKLTAAKVVRKTRNNLAKLSHFITDTLDSLGGVRDELQSMDVMTAGEAEINAIKFKMSVTSQMIEQNLKQSITIANVARTEAMFWGLEVEDLKDQSEQEAKRTAVMNQSTAKLEEAKRQMKEKKKEAFKRQLEYIEMGKEIEENGQ</sequence>
<evidence type="ECO:0000313" key="3">
    <source>
        <dbReference type="EMBL" id="SNX44203.1"/>
    </source>
</evidence>
<reference evidence="4" key="1">
    <citation type="submission" date="2016-09" db="EMBL/GenBank/DDBJ databases">
        <authorList>
            <person name="Varghese N."/>
            <person name="Submissions S."/>
        </authorList>
    </citation>
    <scope>NUCLEOTIDE SEQUENCE [LARGE SCALE GENOMIC DNA]</scope>
    <source>
        <strain evidence="4">ANC 4466</strain>
    </source>
</reference>
<protein>
    <submittedName>
        <fullName evidence="3">Uncharacterized protein</fullName>
    </submittedName>
</protein>
<organism evidence="3 4">
    <name type="scientific">Acinetobacter puyangensis</name>
    <dbReference type="NCBI Taxonomy" id="1096779"/>
    <lineage>
        <taxon>Bacteria</taxon>
        <taxon>Pseudomonadati</taxon>
        <taxon>Pseudomonadota</taxon>
        <taxon>Gammaproteobacteria</taxon>
        <taxon>Moraxellales</taxon>
        <taxon>Moraxellaceae</taxon>
        <taxon>Acinetobacter</taxon>
    </lineage>
</organism>
<feature type="coiled-coil region" evidence="1">
    <location>
        <begin position="248"/>
        <end position="275"/>
    </location>
</feature>
<accession>A0A240E7I4</accession>
<keyword evidence="4" id="KW-1185">Reference proteome</keyword>
<dbReference type="EMBL" id="OANT01000002">
    <property type="protein sequence ID" value="SNX44203.1"/>
    <property type="molecule type" value="Genomic_DNA"/>
</dbReference>
<gene>
    <name evidence="3" type="ORF">SAMN05421731_102364</name>
</gene>
<keyword evidence="1" id="KW-0175">Coiled coil</keyword>
<dbReference type="Proteomes" id="UP000219042">
    <property type="component" value="Unassembled WGS sequence"/>
</dbReference>
<proteinExistence type="predicted"/>
<dbReference type="OrthoDB" id="6690405at2"/>
<dbReference type="RefSeq" id="WP_097078449.1">
    <property type="nucleotide sequence ID" value="NZ_BAABHT010000003.1"/>
</dbReference>
<feature type="region of interest" description="Disordered" evidence="2">
    <location>
        <begin position="78"/>
        <end position="118"/>
    </location>
</feature>
<dbReference type="AlphaFoldDB" id="A0A240E7I4"/>